<organism evidence="1 2">
    <name type="scientific">Hymenobacter humi</name>
    <dbReference type="NCBI Taxonomy" id="1411620"/>
    <lineage>
        <taxon>Bacteria</taxon>
        <taxon>Pseudomonadati</taxon>
        <taxon>Bacteroidota</taxon>
        <taxon>Cytophagia</taxon>
        <taxon>Cytophagales</taxon>
        <taxon>Hymenobacteraceae</taxon>
        <taxon>Hymenobacter</taxon>
    </lineage>
</organism>
<dbReference type="Proteomes" id="UP001596513">
    <property type="component" value="Unassembled WGS sequence"/>
</dbReference>
<dbReference type="RefSeq" id="WP_380203553.1">
    <property type="nucleotide sequence ID" value="NZ_JBHTEK010000001.1"/>
</dbReference>
<dbReference type="Gene3D" id="3.30.390.10">
    <property type="entry name" value="Enolase-like, N-terminal domain"/>
    <property type="match status" value="1"/>
</dbReference>
<dbReference type="InterPro" id="IPR029017">
    <property type="entry name" value="Enolase-like_N"/>
</dbReference>
<gene>
    <name evidence="1" type="ORF">ACFQT0_13765</name>
</gene>
<reference evidence="2" key="1">
    <citation type="journal article" date="2019" name="Int. J. Syst. Evol. Microbiol.">
        <title>The Global Catalogue of Microorganisms (GCM) 10K type strain sequencing project: providing services to taxonomists for standard genome sequencing and annotation.</title>
        <authorList>
            <consortium name="The Broad Institute Genomics Platform"/>
            <consortium name="The Broad Institute Genome Sequencing Center for Infectious Disease"/>
            <person name="Wu L."/>
            <person name="Ma J."/>
        </authorList>
    </citation>
    <scope>NUCLEOTIDE SEQUENCE [LARGE SCALE GENOMIC DNA]</scope>
    <source>
        <strain evidence="2">JCM 19635</strain>
    </source>
</reference>
<dbReference type="SUPFAM" id="SSF54826">
    <property type="entry name" value="Enolase N-terminal domain-like"/>
    <property type="match status" value="1"/>
</dbReference>
<sequence>MLRLSFSQRALRFNFPARTSRGSLAEHVAWYLHLADDAAPAVVGVGEAAPLAGLSLDYVPTFPAAIAQLCERFNAGVFATFSAADAPAFVGLGWPSLVFALETAALDLARGGRRQLYANAFSEGTAPCQSTALCGWATRPSCVSRYGKSWPPATPASS</sequence>
<comment type="caution">
    <text evidence="1">The sequence shown here is derived from an EMBL/GenBank/DDBJ whole genome shotgun (WGS) entry which is preliminary data.</text>
</comment>
<evidence type="ECO:0000313" key="1">
    <source>
        <dbReference type="EMBL" id="MFC7668326.1"/>
    </source>
</evidence>
<dbReference type="EMBL" id="JBHTEK010000001">
    <property type="protein sequence ID" value="MFC7668326.1"/>
    <property type="molecule type" value="Genomic_DNA"/>
</dbReference>
<evidence type="ECO:0000313" key="2">
    <source>
        <dbReference type="Proteomes" id="UP001596513"/>
    </source>
</evidence>
<protein>
    <submittedName>
        <fullName evidence="1">Uncharacterized protein</fullName>
    </submittedName>
</protein>
<accession>A0ABW2U663</accession>
<name>A0ABW2U663_9BACT</name>
<keyword evidence="2" id="KW-1185">Reference proteome</keyword>
<proteinExistence type="predicted"/>